<reference evidence="12 13" key="1">
    <citation type="submission" date="2018-09" db="EMBL/GenBank/DDBJ databases">
        <authorList>
            <person name="Wang Z."/>
        </authorList>
    </citation>
    <scope>NUCLEOTIDE SEQUENCE [LARGE SCALE GENOMIC DNA]</scope>
    <source>
        <strain evidence="12 13">ALS 81</strain>
    </source>
</reference>
<dbReference type="GO" id="GO:0030313">
    <property type="term" value="C:cell envelope"/>
    <property type="evidence" value="ECO:0007669"/>
    <property type="project" value="UniProtKB-SubCell"/>
</dbReference>
<evidence type="ECO:0000313" key="13">
    <source>
        <dbReference type="Proteomes" id="UP000286482"/>
    </source>
</evidence>
<dbReference type="FunFam" id="2.70.70.10:FF:000002">
    <property type="entry name" value="Murein DD-endopeptidase MepM"/>
    <property type="match status" value="1"/>
</dbReference>
<gene>
    <name evidence="12" type="ORF">DBZ36_15740</name>
</gene>
<sequence>MQQSSEAIASSDKTSNPPSADHKDIIGESLSDELLIGQRYPLSLNIQSIPLSEKQLNSDNTQQWTKHSLEVKSGDSLALLFKRAGLSAKQLYAIDQLGGEAQQLRRLRPGNIVDIWVDVDNLLQKIEFKLSREKTLRIARDSANNFSVAIDALDVEIRHDFAHGEISSSFWNAGIESNLSQGQIMDLAGIFGWDVDFALDIRKGDQFTVWFEKRYSMGEAIGNGEIIAAEFINQGEVFQAVRHSDGDYYTPEGLSMRKAFLRAPVAFNYISSNFNPRRLHPVTGKVKAHNGIDYAARTGTPVQSSGDGKVIASAYSKFNGNYVFIQHSSQYVTKYLHLNKRKVKKGQRVKQGQIIGTVGATGRVTGPHLHYEFLVNGAHRNPRTVKLPENKPLAGDERDAFVVLAKQEMERLESSKRIMLAMRQ</sequence>
<evidence type="ECO:0000256" key="4">
    <source>
        <dbReference type="ARBA" id="ARBA00022723"/>
    </source>
</evidence>
<dbReference type="AlphaFoldDB" id="A0A420E990"/>
<keyword evidence="13" id="KW-1185">Reference proteome</keyword>
<evidence type="ECO:0000256" key="1">
    <source>
        <dbReference type="ARBA" id="ARBA00001947"/>
    </source>
</evidence>
<protein>
    <submittedName>
        <fullName evidence="12">Peptidase M23</fullName>
    </submittedName>
</protein>
<name>A0A420E990_9ALTE</name>
<keyword evidence="4" id="KW-0479">Metal-binding</keyword>
<dbReference type="InterPro" id="IPR016047">
    <property type="entry name" value="M23ase_b-sheet_dom"/>
</dbReference>
<dbReference type="CDD" id="cd12797">
    <property type="entry name" value="M23_peptidase"/>
    <property type="match status" value="1"/>
</dbReference>
<comment type="cofactor">
    <cofactor evidence="1">
        <name>Zn(2+)</name>
        <dbReference type="ChEBI" id="CHEBI:29105"/>
    </cofactor>
</comment>
<feature type="domain" description="M23ase beta-sheet core" evidence="9">
    <location>
        <begin position="288"/>
        <end position="382"/>
    </location>
</feature>
<feature type="region of interest" description="Disordered" evidence="8">
    <location>
        <begin position="1"/>
        <end position="24"/>
    </location>
</feature>
<evidence type="ECO:0000256" key="8">
    <source>
        <dbReference type="SAM" id="MobiDB-lite"/>
    </source>
</evidence>
<evidence type="ECO:0000256" key="6">
    <source>
        <dbReference type="ARBA" id="ARBA00022833"/>
    </source>
</evidence>
<dbReference type="GO" id="GO:0004222">
    <property type="term" value="F:metalloendopeptidase activity"/>
    <property type="evidence" value="ECO:0007669"/>
    <property type="project" value="TreeGrafter"/>
</dbReference>
<dbReference type="Proteomes" id="UP000286482">
    <property type="component" value="Unassembled WGS sequence"/>
</dbReference>
<comment type="subcellular location">
    <subcellularLocation>
        <location evidence="2">Cell envelope</location>
    </subcellularLocation>
</comment>
<dbReference type="OrthoDB" id="9805070at2"/>
<dbReference type="GO" id="GO:0046872">
    <property type="term" value="F:metal ion binding"/>
    <property type="evidence" value="ECO:0007669"/>
    <property type="project" value="UniProtKB-KW"/>
</dbReference>
<evidence type="ECO:0000259" key="10">
    <source>
        <dbReference type="Pfam" id="PF19425"/>
    </source>
</evidence>
<evidence type="ECO:0000256" key="7">
    <source>
        <dbReference type="ARBA" id="ARBA00023049"/>
    </source>
</evidence>
<keyword evidence="5" id="KW-0378">Hydrolase</keyword>
<evidence type="ECO:0000256" key="3">
    <source>
        <dbReference type="ARBA" id="ARBA00022670"/>
    </source>
</evidence>
<dbReference type="InterPro" id="IPR054512">
    <property type="entry name" value="NMB0315-like_N"/>
</dbReference>
<dbReference type="InterPro" id="IPR011055">
    <property type="entry name" value="Dup_hybrid_motif"/>
</dbReference>
<dbReference type="Gene3D" id="3.10.450.350">
    <property type="match status" value="2"/>
</dbReference>
<evidence type="ECO:0000313" key="12">
    <source>
        <dbReference type="EMBL" id="RKF15957.1"/>
    </source>
</evidence>
<accession>A0A420E990</accession>
<evidence type="ECO:0000256" key="2">
    <source>
        <dbReference type="ARBA" id="ARBA00004196"/>
    </source>
</evidence>
<dbReference type="GO" id="GO:0006508">
    <property type="term" value="P:proteolysis"/>
    <property type="evidence" value="ECO:0007669"/>
    <property type="project" value="UniProtKB-KW"/>
</dbReference>
<dbReference type="PANTHER" id="PTHR21666">
    <property type="entry name" value="PEPTIDASE-RELATED"/>
    <property type="match status" value="1"/>
</dbReference>
<feature type="domain" description="Csd3-like second N-terminal" evidence="10">
    <location>
        <begin position="161"/>
        <end position="276"/>
    </location>
</feature>
<comment type="caution">
    <text evidence="12">The sequence shown here is derived from an EMBL/GenBank/DDBJ whole genome shotgun (WGS) entry which is preliminary data.</text>
</comment>
<feature type="compositionally biased region" description="Polar residues" evidence="8">
    <location>
        <begin position="1"/>
        <end position="18"/>
    </location>
</feature>
<proteinExistence type="predicted"/>
<evidence type="ECO:0000259" key="9">
    <source>
        <dbReference type="Pfam" id="PF01551"/>
    </source>
</evidence>
<evidence type="ECO:0000259" key="11">
    <source>
        <dbReference type="Pfam" id="PF22310"/>
    </source>
</evidence>
<dbReference type="InterPro" id="IPR050570">
    <property type="entry name" value="Cell_wall_metabolism_enzyme"/>
</dbReference>
<dbReference type="SUPFAM" id="SSF51261">
    <property type="entry name" value="Duplicated hybrid motif"/>
    <property type="match status" value="1"/>
</dbReference>
<feature type="domain" description="DD-carboxypeptidase/endopeptidase Mpg-like N-terminal" evidence="11">
    <location>
        <begin position="69"/>
        <end position="128"/>
    </location>
</feature>
<evidence type="ECO:0000256" key="5">
    <source>
        <dbReference type="ARBA" id="ARBA00022801"/>
    </source>
</evidence>
<dbReference type="EMBL" id="RAQO01000008">
    <property type="protein sequence ID" value="RKF15957.1"/>
    <property type="molecule type" value="Genomic_DNA"/>
</dbReference>
<organism evidence="12 13">
    <name type="scientific">Alginatibacterium sediminis</name>
    <dbReference type="NCBI Taxonomy" id="2164068"/>
    <lineage>
        <taxon>Bacteria</taxon>
        <taxon>Pseudomonadati</taxon>
        <taxon>Pseudomonadota</taxon>
        <taxon>Gammaproteobacteria</taxon>
        <taxon>Alteromonadales</taxon>
        <taxon>Alteromonadaceae</taxon>
        <taxon>Alginatibacterium</taxon>
    </lineage>
</organism>
<keyword evidence="3" id="KW-0645">Protease</keyword>
<dbReference type="PANTHER" id="PTHR21666:SF288">
    <property type="entry name" value="CELL DIVISION PROTEIN YTFB"/>
    <property type="match status" value="1"/>
</dbReference>
<dbReference type="Gene3D" id="2.70.70.10">
    <property type="entry name" value="Glucose Permease (Domain IIA)"/>
    <property type="match status" value="1"/>
</dbReference>
<dbReference type="Pfam" id="PF22310">
    <property type="entry name" value="NMB0315_dom_I"/>
    <property type="match status" value="1"/>
</dbReference>
<dbReference type="Pfam" id="PF01551">
    <property type="entry name" value="Peptidase_M23"/>
    <property type="match status" value="1"/>
</dbReference>
<keyword evidence="6" id="KW-0862">Zinc</keyword>
<keyword evidence="7" id="KW-0482">Metalloprotease</keyword>
<dbReference type="Pfam" id="PF19425">
    <property type="entry name" value="Csd3_N2"/>
    <property type="match status" value="1"/>
</dbReference>
<dbReference type="InterPro" id="IPR045834">
    <property type="entry name" value="Csd3_N2"/>
</dbReference>